<organism evidence="1 2">
    <name type="scientific">Kibdelosporangium persicum</name>
    <dbReference type="NCBI Taxonomy" id="2698649"/>
    <lineage>
        <taxon>Bacteria</taxon>
        <taxon>Bacillati</taxon>
        <taxon>Actinomycetota</taxon>
        <taxon>Actinomycetes</taxon>
        <taxon>Pseudonocardiales</taxon>
        <taxon>Pseudonocardiaceae</taxon>
        <taxon>Kibdelosporangium</taxon>
    </lineage>
</organism>
<dbReference type="RefSeq" id="WP_173128631.1">
    <property type="nucleotide sequence ID" value="NZ_CBCSGW010000013.1"/>
</dbReference>
<dbReference type="Proteomes" id="UP000763557">
    <property type="component" value="Unassembled WGS sequence"/>
</dbReference>
<dbReference type="EMBL" id="JAAATY010000005">
    <property type="protein sequence ID" value="NRN65175.1"/>
    <property type="molecule type" value="Genomic_DNA"/>
</dbReference>
<evidence type="ECO:0000313" key="1">
    <source>
        <dbReference type="EMBL" id="NRN65175.1"/>
    </source>
</evidence>
<proteinExistence type="predicted"/>
<gene>
    <name evidence="1" type="ORF">GC106_23850</name>
</gene>
<accession>A0ABX2F2W2</accession>
<name>A0ABX2F2W2_9PSEU</name>
<comment type="caution">
    <text evidence="1">The sequence shown here is derived from an EMBL/GenBank/DDBJ whole genome shotgun (WGS) entry which is preliminary data.</text>
</comment>
<protein>
    <submittedName>
        <fullName evidence="1">Arsenate reductase</fullName>
    </submittedName>
</protein>
<sequence length="111" mass="11995">MSTEQQWAPQACTLPTEQQPLREAEFDELFAASVHGVTRRTPAELRLDLDATEQVAARTAGLVVRETGCCSFFTFRLTATGGGLRLDITVPESQTGVLDALQARATAKATK</sequence>
<keyword evidence="2" id="KW-1185">Reference proteome</keyword>
<reference evidence="1 2" key="1">
    <citation type="submission" date="2020-01" db="EMBL/GenBank/DDBJ databases">
        <title>Kibdelosporangium persica a novel Actinomycetes from a hot desert in Iran.</title>
        <authorList>
            <person name="Safaei N."/>
            <person name="Zaburannyi N."/>
            <person name="Mueller R."/>
            <person name="Wink J."/>
        </authorList>
    </citation>
    <scope>NUCLEOTIDE SEQUENCE [LARGE SCALE GENOMIC DNA]</scope>
    <source>
        <strain evidence="1 2">4NS15</strain>
    </source>
</reference>
<evidence type="ECO:0000313" key="2">
    <source>
        <dbReference type="Proteomes" id="UP000763557"/>
    </source>
</evidence>